<evidence type="ECO:0000256" key="1">
    <source>
        <dbReference type="SAM" id="SignalP"/>
    </source>
</evidence>
<reference evidence="2" key="2">
    <citation type="submission" date="2020-09" db="EMBL/GenBank/DDBJ databases">
        <authorList>
            <person name="Sun Q."/>
            <person name="Ohkuma M."/>
        </authorList>
    </citation>
    <scope>NUCLEOTIDE SEQUENCE</scope>
    <source>
        <strain evidence="2">JCM 30804</strain>
    </source>
</reference>
<keyword evidence="3" id="KW-1185">Reference proteome</keyword>
<evidence type="ECO:0000313" key="3">
    <source>
        <dbReference type="Proteomes" id="UP000613743"/>
    </source>
</evidence>
<accession>A0A917JVG7</accession>
<name>A0A917JVG7_9GAMM</name>
<sequence length="285" mass="31558">MLKRCLLFTLLAGIAGSSHASETSISFGGFYSHSDSTMNVTNPSLGNDFELDFESDLELAEKQFLPFFELEHQFAENHHFYVDWKQLHRNAETQALSKPFQVQIDDTVYDVKAGGQLTTTLNIDIARIGYGYDFIQGNNYTVGVSVGIHAMFIKTGFEGTIGACNITDVVGNICAVQEIPSIIDESVTAPLPDIGIYGSYHISPRWQLSAHAQYFKIKLDDVEGSLIDVRAGAEAEIAKNWFMSAAFNYYKVDVDIEQTGDSTGIADYNVAYSFIGPMLSISYKF</sequence>
<keyword evidence="1" id="KW-0732">Signal</keyword>
<dbReference type="EMBL" id="BMPZ01000005">
    <property type="protein sequence ID" value="GGI84283.1"/>
    <property type="molecule type" value="Genomic_DNA"/>
</dbReference>
<evidence type="ECO:0000313" key="2">
    <source>
        <dbReference type="EMBL" id="GGI84283.1"/>
    </source>
</evidence>
<protein>
    <submittedName>
        <fullName evidence="2">DUF481 domain-containing protein</fullName>
    </submittedName>
</protein>
<dbReference type="InterPro" id="IPR053724">
    <property type="entry name" value="OMP_A26_sf"/>
</dbReference>
<dbReference type="InterPro" id="IPR011250">
    <property type="entry name" value="OMP/PagP_B-barrel"/>
</dbReference>
<reference evidence="2" key="1">
    <citation type="journal article" date="2014" name="Int. J. Syst. Evol. Microbiol.">
        <title>Complete genome sequence of Corynebacterium casei LMG S-19264T (=DSM 44701T), isolated from a smear-ripened cheese.</title>
        <authorList>
            <consortium name="US DOE Joint Genome Institute (JGI-PGF)"/>
            <person name="Walter F."/>
            <person name="Albersmeier A."/>
            <person name="Kalinowski J."/>
            <person name="Ruckert C."/>
        </authorList>
    </citation>
    <scope>NUCLEOTIDE SEQUENCE</scope>
    <source>
        <strain evidence="2">JCM 30804</strain>
    </source>
</reference>
<proteinExistence type="predicted"/>
<dbReference type="RefSeq" id="WP_188920814.1">
    <property type="nucleotide sequence ID" value="NZ_BMPZ01000005.1"/>
</dbReference>
<feature type="signal peptide" evidence="1">
    <location>
        <begin position="1"/>
        <end position="20"/>
    </location>
</feature>
<feature type="chain" id="PRO_5036744769" evidence="1">
    <location>
        <begin position="21"/>
        <end position="285"/>
    </location>
</feature>
<gene>
    <name evidence="2" type="ORF">GCM10009332_21900</name>
</gene>
<dbReference type="AlphaFoldDB" id="A0A917JVG7"/>
<comment type="caution">
    <text evidence="2">The sequence shown here is derived from an EMBL/GenBank/DDBJ whole genome shotgun (WGS) entry which is preliminary data.</text>
</comment>
<dbReference type="SUPFAM" id="SSF56925">
    <property type="entry name" value="OMPA-like"/>
    <property type="match status" value="1"/>
</dbReference>
<organism evidence="2 3">
    <name type="scientific">Shewanella gelidii</name>
    <dbReference type="NCBI Taxonomy" id="1642821"/>
    <lineage>
        <taxon>Bacteria</taxon>
        <taxon>Pseudomonadati</taxon>
        <taxon>Pseudomonadota</taxon>
        <taxon>Gammaproteobacteria</taxon>
        <taxon>Alteromonadales</taxon>
        <taxon>Shewanellaceae</taxon>
        <taxon>Shewanella</taxon>
    </lineage>
</organism>
<dbReference type="Gene3D" id="2.40.128.90">
    <property type="entry name" value="OMPT-like"/>
    <property type="match status" value="1"/>
</dbReference>
<dbReference type="Proteomes" id="UP000613743">
    <property type="component" value="Unassembled WGS sequence"/>
</dbReference>